<dbReference type="EMBL" id="JBHSXQ010000004">
    <property type="protein sequence ID" value="MFC6906172.1"/>
    <property type="molecule type" value="Genomic_DNA"/>
</dbReference>
<comment type="caution">
    <text evidence="1">The sequence shown here is derived from an EMBL/GenBank/DDBJ whole genome shotgun (WGS) entry which is preliminary data.</text>
</comment>
<dbReference type="Proteomes" id="UP001596312">
    <property type="component" value="Unassembled WGS sequence"/>
</dbReference>
<dbReference type="AlphaFoldDB" id="A0ABD5V9C9"/>
<evidence type="ECO:0000313" key="2">
    <source>
        <dbReference type="Proteomes" id="UP001596312"/>
    </source>
</evidence>
<accession>A0ABD5V9C9</accession>
<protein>
    <submittedName>
        <fullName evidence="1">Uncharacterized protein</fullName>
    </submittedName>
</protein>
<evidence type="ECO:0000313" key="1">
    <source>
        <dbReference type="EMBL" id="MFC6906172.1"/>
    </source>
</evidence>
<dbReference type="RefSeq" id="WP_340604727.1">
    <property type="nucleotide sequence ID" value="NZ_JBBMXV010000004.1"/>
</dbReference>
<name>A0ABD5V9C9_9EURY</name>
<organism evidence="1 2">
    <name type="scientific">Halalkalicoccus tibetensis</name>
    <dbReference type="NCBI Taxonomy" id="175632"/>
    <lineage>
        <taxon>Archaea</taxon>
        <taxon>Methanobacteriati</taxon>
        <taxon>Methanobacteriota</taxon>
        <taxon>Stenosarchaea group</taxon>
        <taxon>Halobacteria</taxon>
        <taxon>Halobacteriales</taxon>
        <taxon>Halococcaceae</taxon>
        <taxon>Halalkalicoccus</taxon>
    </lineage>
</organism>
<gene>
    <name evidence="1" type="ORF">ACFQGH_13315</name>
</gene>
<sequence length="110" mass="12213">MVNVSTADSQSKYGLLVSNAHLQAFNSEFSGSGTDIRIESETIAEFYDVDANEVSDVTRYNLILVENNDLLNKIFDTTSGTLRAEEIAEKCLLLINLLLNLNGLNELIRE</sequence>
<keyword evidence="2" id="KW-1185">Reference proteome</keyword>
<proteinExistence type="predicted"/>
<reference evidence="1 2" key="1">
    <citation type="journal article" date="2019" name="Int. J. Syst. Evol. Microbiol.">
        <title>The Global Catalogue of Microorganisms (GCM) 10K type strain sequencing project: providing services to taxonomists for standard genome sequencing and annotation.</title>
        <authorList>
            <consortium name="The Broad Institute Genomics Platform"/>
            <consortium name="The Broad Institute Genome Sequencing Center for Infectious Disease"/>
            <person name="Wu L."/>
            <person name="Ma J."/>
        </authorList>
    </citation>
    <scope>NUCLEOTIDE SEQUENCE [LARGE SCALE GENOMIC DNA]</scope>
    <source>
        <strain evidence="1 2">CGMCC 1.3240</strain>
    </source>
</reference>